<keyword evidence="4" id="KW-1185">Reference proteome</keyword>
<dbReference type="InterPro" id="IPR013096">
    <property type="entry name" value="Cupin_2"/>
</dbReference>
<evidence type="ECO:0000256" key="1">
    <source>
        <dbReference type="SAM" id="MobiDB-lite"/>
    </source>
</evidence>
<dbReference type="Gene3D" id="2.60.120.10">
    <property type="entry name" value="Jelly Rolls"/>
    <property type="match status" value="1"/>
</dbReference>
<dbReference type="InterPro" id="IPR011051">
    <property type="entry name" value="RmlC_Cupin_sf"/>
</dbReference>
<evidence type="ECO:0000313" key="3">
    <source>
        <dbReference type="EMBL" id="WIV57177.1"/>
    </source>
</evidence>
<dbReference type="SUPFAM" id="SSF51182">
    <property type="entry name" value="RmlC-like cupins"/>
    <property type="match status" value="1"/>
</dbReference>
<feature type="region of interest" description="Disordered" evidence="1">
    <location>
        <begin position="115"/>
        <end position="138"/>
    </location>
</feature>
<gene>
    <name evidence="3" type="ORF">QP939_00275</name>
</gene>
<protein>
    <submittedName>
        <fullName evidence="3">Cupin domain-containing protein</fullName>
    </submittedName>
</protein>
<accession>A0ABY8XNQ1</accession>
<dbReference type="Proteomes" id="UP001227101">
    <property type="component" value="Chromosome"/>
</dbReference>
<dbReference type="InterPro" id="IPR014710">
    <property type="entry name" value="RmlC-like_jellyroll"/>
</dbReference>
<feature type="domain" description="Cupin type-2" evidence="2">
    <location>
        <begin position="54"/>
        <end position="110"/>
    </location>
</feature>
<sequence>MFENYDLFSTLIQLRPDGVAEAADRREALRGTDGSLWSVGAFHAEDDRAVHSDVWERHTRGHEVLVALSGTFRVHLRDEGLVATLTAGRSFIVPPGRWHRLAVEEPGDLLSITPRAGTEHEKADVAATREPAKETAAP</sequence>
<name>A0ABY8XNQ1_9PSEU</name>
<dbReference type="Pfam" id="PF07883">
    <property type="entry name" value="Cupin_2"/>
    <property type="match status" value="1"/>
</dbReference>
<organism evidence="3 4">
    <name type="scientific">Amycolatopsis nalaikhensis</name>
    <dbReference type="NCBI Taxonomy" id="715472"/>
    <lineage>
        <taxon>Bacteria</taxon>
        <taxon>Bacillati</taxon>
        <taxon>Actinomycetota</taxon>
        <taxon>Actinomycetes</taxon>
        <taxon>Pseudonocardiales</taxon>
        <taxon>Pseudonocardiaceae</taxon>
        <taxon>Amycolatopsis</taxon>
    </lineage>
</organism>
<proteinExistence type="predicted"/>
<dbReference type="EMBL" id="CP127173">
    <property type="protein sequence ID" value="WIV57177.1"/>
    <property type="molecule type" value="Genomic_DNA"/>
</dbReference>
<evidence type="ECO:0000313" key="4">
    <source>
        <dbReference type="Proteomes" id="UP001227101"/>
    </source>
</evidence>
<evidence type="ECO:0000259" key="2">
    <source>
        <dbReference type="Pfam" id="PF07883"/>
    </source>
</evidence>
<reference evidence="3 4" key="1">
    <citation type="submission" date="2023-06" db="EMBL/GenBank/DDBJ databases">
        <authorList>
            <person name="Oyuntsetseg B."/>
            <person name="Kim S.B."/>
        </authorList>
    </citation>
    <scope>NUCLEOTIDE SEQUENCE [LARGE SCALE GENOMIC DNA]</scope>
    <source>
        <strain evidence="3 4">2-2</strain>
    </source>
</reference>
<dbReference type="RefSeq" id="WP_285454410.1">
    <property type="nucleotide sequence ID" value="NZ_CP127173.1"/>
</dbReference>